<comment type="function">
    <text evidence="4">Forms part of the ribosomal stalk which helps the ribosome interact with GTP-bound translation factors. Is thus essential for accurate translation.</text>
</comment>
<gene>
    <name evidence="4 7" type="primary">rpl12</name>
</gene>
<dbReference type="GO" id="GO:0003735">
    <property type="term" value="F:structural constituent of ribosome"/>
    <property type="evidence" value="ECO:0007669"/>
    <property type="project" value="InterPro"/>
</dbReference>
<geneLocation type="chloroplast" evidence="7"/>
<name>I6NIR8_9EUGL</name>
<keyword evidence="7" id="KW-0934">Plastid</keyword>
<feature type="domain" description="Large ribosomal subunit protein bL12 oligomerization" evidence="6">
    <location>
        <begin position="5"/>
        <end position="35"/>
    </location>
</feature>
<dbReference type="AlphaFoldDB" id="I6NIR8"/>
<comment type="subcellular location">
    <subcellularLocation>
        <location evidence="4">Plastid</location>
        <location evidence="4">Chloroplast</location>
    </subcellularLocation>
</comment>
<keyword evidence="2 4" id="KW-0689">Ribosomal protein</keyword>
<dbReference type="InterPro" id="IPR013823">
    <property type="entry name" value="Ribosomal_bL12_C"/>
</dbReference>
<dbReference type="PANTHER" id="PTHR45987">
    <property type="entry name" value="39S RIBOSOMAL PROTEIN L12"/>
    <property type="match status" value="1"/>
</dbReference>
<dbReference type="NCBIfam" id="TIGR00855">
    <property type="entry name" value="L12"/>
    <property type="match status" value="1"/>
</dbReference>
<dbReference type="GO" id="GO:0009507">
    <property type="term" value="C:chloroplast"/>
    <property type="evidence" value="ECO:0007669"/>
    <property type="project" value="UniProtKB-SubCell"/>
</dbReference>
<dbReference type="InterPro" id="IPR014719">
    <property type="entry name" value="Ribosomal_bL12_C/ClpS-like"/>
</dbReference>
<dbReference type="EMBL" id="JN674636">
    <property type="protein sequence ID" value="AEW12955.2"/>
    <property type="molecule type" value="Genomic_DNA"/>
</dbReference>
<dbReference type="Pfam" id="PF00542">
    <property type="entry name" value="Ribosomal_L12"/>
    <property type="match status" value="1"/>
</dbReference>
<dbReference type="CDD" id="cd00387">
    <property type="entry name" value="Ribosomal_L7_L12"/>
    <property type="match status" value="1"/>
</dbReference>
<sequence>MSTNIDEIIEKLKTITLFEASELVKKIETTFDVSATLSFSSPINGTSNPNKSDEEPVEVQTEFEIVLEAVPSDKVISAIKSTRKVTGLGLKESKDLVMSAPVTILQGVSKEKSEEIKEIFEEAQVNIVIK</sequence>
<dbReference type="PANTHER" id="PTHR45987:SF4">
    <property type="entry name" value="LARGE RIBOSOMAL SUBUNIT PROTEIN BL12M"/>
    <property type="match status" value="1"/>
</dbReference>
<evidence type="ECO:0000313" key="7">
    <source>
        <dbReference type="EMBL" id="AEW12955.2"/>
    </source>
</evidence>
<dbReference type="InterPro" id="IPR000206">
    <property type="entry name" value="Ribosomal_bL12"/>
</dbReference>
<dbReference type="GO" id="GO:0022625">
    <property type="term" value="C:cytosolic large ribosomal subunit"/>
    <property type="evidence" value="ECO:0007669"/>
    <property type="project" value="TreeGrafter"/>
</dbReference>
<dbReference type="HAMAP" id="MF_00368">
    <property type="entry name" value="Ribosomal_bL12"/>
    <property type="match status" value="1"/>
</dbReference>
<dbReference type="SUPFAM" id="SSF48300">
    <property type="entry name" value="Ribosomal protein L7/12, oligomerisation (N-terminal) domain"/>
    <property type="match status" value="1"/>
</dbReference>
<keyword evidence="3 4" id="KW-0687">Ribonucleoprotein</keyword>
<dbReference type="Pfam" id="PF16320">
    <property type="entry name" value="Ribosomal_L12_N"/>
    <property type="match status" value="1"/>
</dbReference>
<evidence type="ECO:0000259" key="6">
    <source>
        <dbReference type="Pfam" id="PF16320"/>
    </source>
</evidence>
<evidence type="ECO:0000256" key="3">
    <source>
        <dbReference type="ARBA" id="ARBA00023274"/>
    </source>
</evidence>
<comment type="subunit">
    <text evidence="4">Homodimer. Part of the ribosomal stalk of the 50S ribosomal subunit. Forms a multimeric L10(L12)X complex, where L10 forms an elongated spine to which 2 to 4 L12 dimers bind in a sequential fashion. Binds GTP-bound translation factors.</text>
</comment>
<dbReference type="SUPFAM" id="SSF54736">
    <property type="entry name" value="ClpS-like"/>
    <property type="match status" value="1"/>
</dbReference>
<reference evidence="7" key="1">
    <citation type="journal article" date="2013" name="J. Eukaryot. Microbiol.">
        <title>Tracing patterns of chloroplast evolution in euglenoids: contributions from Colacium vesiculosum and Strombomonas acuminata (Euglenophyta).</title>
        <authorList>
            <person name="Wiegert K.E."/>
            <person name="Bennett M.S."/>
            <person name="Triemer R.E."/>
        </authorList>
    </citation>
    <scope>NUCLEOTIDE SEQUENCE</scope>
</reference>
<dbReference type="Gene3D" id="1.20.5.710">
    <property type="entry name" value="Single helix bin"/>
    <property type="match status" value="1"/>
</dbReference>
<dbReference type="GO" id="GO:0003729">
    <property type="term" value="F:mRNA binding"/>
    <property type="evidence" value="ECO:0007669"/>
    <property type="project" value="TreeGrafter"/>
</dbReference>
<evidence type="ECO:0000259" key="5">
    <source>
        <dbReference type="Pfam" id="PF00542"/>
    </source>
</evidence>
<evidence type="ECO:0000256" key="4">
    <source>
        <dbReference type="HAMAP-Rule" id="MF_00368"/>
    </source>
</evidence>
<dbReference type="InterPro" id="IPR036235">
    <property type="entry name" value="Ribosomal_bL12_oligo_N_sf"/>
</dbReference>
<protein>
    <recommendedName>
        <fullName evidence="4">Large ribosomal subunit protein bL12c</fullName>
    </recommendedName>
</protein>
<keyword evidence="7" id="KW-0150">Chloroplast</keyword>
<comment type="similarity">
    <text evidence="1 4">Belongs to the bacterial ribosomal protein bL12 family.</text>
</comment>
<dbReference type="GO" id="GO:0006412">
    <property type="term" value="P:translation"/>
    <property type="evidence" value="ECO:0007669"/>
    <property type="project" value="UniProtKB-UniRule"/>
</dbReference>
<organism evidence="7">
    <name type="scientific">Colacium vesiculosum</name>
    <dbReference type="NCBI Taxonomy" id="102910"/>
    <lineage>
        <taxon>Eukaryota</taxon>
        <taxon>Discoba</taxon>
        <taxon>Euglenozoa</taxon>
        <taxon>Euglenida</taxon>
        <taxon>Spirocuta</taxon>
        <taxon>Euglenophyceae</taxon>
        <taxon>Euglenales</taxon>
        <taxon>Euglenaceae</taxon>
        <taxon>Colacium</taxon>
    </lineage>
</organism>
<proteinExistence type="inferred from homology"/>
<evidence type="ECO:0000256" key="2">
    <source>
        <dbReference type="ARBA" id="ARBA00022980"/>
    </source>
</evidence>
<dbReference type="InterPro" id="IPR008932">
    <property type="entry name" value="Ribosomal_bL12_oligo"/>
</dbReference>
<accession>I6NIR8</accession>
<feature type="domain" description="Large ribosomal subunit protein bL12 C-terminal" evidence="5">
    <location>
        <begin position="63"/>
        <end position="126"/>
    </location>
</feature>
<dbReference type="Gene3D" id="3.30.1390.10">
    <property type="match status" value="1"/>
</dbReference>
<evidence type="ECO:0000256" key="1">
    <source>
        <dbReference type="ARBA" id="ARBA00007197"/>
    </source>
</evidence>